<keyword evidence="7" id="KW-0677">Repeat</keyword>
<feature type="domain" description="EF-hand" evidence="15">
    <location>
        <begin position="168"/>
        <end position="203"/>
    </location>
</feature>
<dbReference type="EMBL" id="DF974046">
    <property type="protein sequence ID" value="GAU44475.1"/>
    <property type="molecule type" value="Genomic_DNA"/>
</dbReference>
<reference evidence="17" key="1">
    <citation type="journal article" date="2017" name="Front. Plant Sci.">
        <title>Climate Clever Clovers: New Paradigm to Reduce the Environmental Footprint of Ruminants by Breeding Low Methanogenic Forages Utilizing Haplotype Variation.</title>
        <authorList>
            <person name="Kaur P."/>
            <person name="Appels R."/>
            <person name="Bayer P.E."/>
            <person name="Keeble-Gagnere G."/>
            <person name="Wang J."/>
            <person name="Hirakawa H."/>
            <person name="Shirasawa K."/>
            <person name="Vercoe P."/>
            <person name="Stefanova K."/>
            <person name="Durmic Z."/>
            <person name="Nichols P."/>
            <person name="Revell C."/>
            <person name="Isobe S.N."/>
            <person name="Edwards D."/>
            <person name="Erskine W."/>
        </authorList>
    </citation>
    <scope>NUCLEOTIDE SEQUENCE [LARGE SCALE GENOMIC DNA]</scope>
    <source>
        <strain evidence="17">cv. Daliak</strain>
    </source>
</reference>
<keyword evidence="8" id="KW-0547">Nucleotide-binding</keyword>
<dbReference type="OrthoDB" id="40902at2759"/>
<dbReference type="EC" id="2.7.11.1" evidence="2"/>
<keyword evidence="3" id="KW-0723">Serine/threonine-protein kinase</keyword>
<feature type="domain" description="EF-hand" evidence="15">
    <location>
        <begin position="204"/>
        <end position="239"/>
    </location>
</feature>
<evidence type="ECO:0000256" key="10">
    <source>
        <dbReference type="ARBA" id="ARBA00022837"/>
    </source>
</evidence>
<evidence type="ECO:0000256" key="1">
    <source>
        <dbReference type="ARBA" id="ARBA00005354"/>
    </source>
</evidence>
<evidence type="ECO:0000256" key="12">
    <source>
        <dbReference type="ARBA" id="ARBA00047899"/>
    </source>
</evidence>
<protein>
    <recommendedName>
        <fullName evidence="2">non-specific serine/threonine protein kinase</fullName>
        <ecNumber evidence="2">2.7.11.1</ecNumber>
    </recommendedName>
</protein>
<comment type="catalytic activity">
    <reaction evidence="12">
        <text>L-threonyl-[protein] + ATP = O-phospho-L-threonyl-[protein] + ADP + H(+)</text>
        <dbReference type="Rhea" id="RHEA:46608"/>
        <dbReference type="Rhea" id="RHEA-COMP:11060"/>
        <dbReference type="Rhea" id="RHEA-COMP:11605"/>
        <dbReference type="ChEBI" id="CHEBI:15378"/>
        <dbReference type="ChEBI" id="CHEBI:30013"/>
        <dbReference type="ChEBI" id="CHEBI:30616"/>
        <dbReference type="ChEBI" id="CHEBI:61977"/>
        <dbReference type="ChEBI" id="CHEBI:456216"/>
        <dbReference type="EC" id="2.7.11.1"/>
    </reaction>
</comment>
<comment type="catalytic activity">
    <reaction evidence="13">
        <text>L-seryl-[protein] + ATP = O-phospho-L-seryl-[protein] + ADP + H(+)</text>
        <dbReference type="Rhea" id="RHEA:17989"/>
        <dbReference type="Rhea" id="RHEA-COMP:9863"/>
        <dbReference type="Rhea" id="RHEA-COMP:11604"/>
        <dbReference type="ChEBI" id="CHEBI:15378"/>
        <dbReference type="ChEBI" id="CHEBI:29999"/>
        <dbReference type="ChEBI" id="CHEBI:30616"/>
        <dbReference type="ChEBI" id="CHEBI:83421"/>
        <dbReference type="ChEBI" id="CHEBI:456216"/>
        <dbReference type="EC" id="2.7.11.1"/>
    </reaction>
</comment>
<feature type="compositionally biased region" description="Polar residues" evidence="14">
    <location>
        <begin position="67"/>
        <end position="76"/>
    </location>
</feature>
<organism evidence="16 17">
    <name type="scientific">Trifolium subterraneum</name>
    <name type="common">Subterranean clover</name>
    <dbReference type="NCBI Taxonomy" id="3900"/>
    <lineage>
        <taxon>Eukaryota</taxon>
        <taxon>Viridiplantae</taxon>
        <taxon>Streptophyta</taxon>
        <taxon>Embryophyta</taxon>
        <taxon>Tracheophyta</taxon>
        <taxon>Spermatophyta</taxon>
        <taxon>Magnoliopsida</taxon>
        <taxon>eudicotyledons</taxon>
        <taxon>Gunneridae</taxon>
        <taxon>Pentapetalae</taxon>
        <taxon>rosids</taxon>
        <taxon>fabids</taxon>
        <taxon>Fabales</taxon>
        <taxon>Fabaceae</taxon>
        <taxon>Papilionoideae</taxon>
        <taxon>50 kb inversion clade</taxon>
        <taxon>NPAAA clade</taxon>
        <taxon>Hologalegina</taxon>
        <taxon>IRL clade</taxon>
        <taxon>Trifolieae</taxon>
        <taxon>Trifolium</taxon>
    </lineage>
</organism>
<dbReference type="SUPFAM" id="SSF47473">
    <property type="entry name" value="EF-hand"/>
    <property type="match status" value="1"/>
</dbReference>
<dbReference type="AlphaFoldDB" id="A0A2Z6P866"/>
<keyword evidence="5" id="KW-0808">Transferase</keyword>
<evidence type="ECO:0000256" key="13">
    <source>
        <dbReference type="ARBA" id="ARBA00048679"/>
    </source>
</evidence>
<dbReference type="Gene3D" id="1.10.238.10">
    <property type="entry name" value="EF-hand"/>
    <property type="match status" value="1"/>
</dbReference>
<evidence type="ECO:0000256" key="6">
    <source>
        <dbReference type="ARBA" id="ARBA00022723"/>
    </source>
</evidence>
<accession>A0A2Z6P866</accession>
<proteinExistence type="inferred from homology"/>
<dbReference type="GO" id="GO:0004674">
    <property type="term" value="F:protein serine/threonine kinase activity"/>
    <property type="evidence" value="ECO:0007669"/>
    <property type="project" value="UniProtKB-KW"/>
</dbReference>
<feature type="region of interest" description="Disordered" evidence="14">
    <location>
        <begin position="21"/>
        <end position="127"/>
    </location>
</feature>
<evidence type="ECO:0000256" key="7">
    <source>
        <dbReference type="ARBA" id="ARBA00022737"/>
    </source>
</evidence>
<dbReference type="GO" id="GO:0005524">
    <property type="term" value="F:ATP binding"/>
    <property type="evidence" value="ECO:0007669"/>
    <property type="project" value="UniProtKB-KW"/>
</dbReference>
<comment type="similarity">
    <text evidence="1">Belongs to the protein kinase superfamily. CAMK Ser/Thr protein kinase family. CaMK subfamily.</text>
</comment>
<name>A0A2Z6P866_TRISU</name>
<evidence type="ECO:0000256" key="4">
    <source>
        <dbReference type="ARBA" id="ARBA00022553"/>
    </source>
</evidence>
<evidence type="ECO:0000256" key="11">
    <source>
        <dbReference type="ARBA" id="ARBA00022840"/>
    </source>
</evidence>
<gene>
    <name evidence="16" type="ORF">TSUD_24510</name>
</gene>
<dbReference type="SMART" id="SM00054">
    <property type="entry name" value="EFh"/>
    <property type="match status" value="4"/>
</dbReference>
<feature type="domain" description="EF-hand" evidence="15">
    <location>
        <begin position="276"/>
        <end position="309"/>
    </location>
</feature>
<evidence type="ECO:0000259" key="15">
    <source>
        <dbReference type="PROSITE" id="PS50222"/>
    </source>
</evidence>
<evidence type="ECO:0000256" key="9">
    <source>
        <dbReference type="ARBA" id="ARBA00022777"/>
    </source>
</evidence>
<dbReference type="PANTHER" id="PTHR24349">
    <property type="entry name" value="SERINE/THREONINE-PROTEIN KINASE"/>
    <property type="match status" value="1"/>
</dbReference>
<keyword evidence="6" id="KW-0479">Metal-binding</keyword>
<keyword evidence="17" id="KW-1185">Reference proteome</keyword>
<keyword evidence="11" id="KW-0067">ATP-binding</keyword>
<keyword evidence="4" id="KW-0597">Phosphoprotein</keyword>
<sequence length="313" mass="33858">MGNNCVGPNLGGNGGFLQSVSAAVWKTRPPEQRLPAPDSTDDKDKNQSPANATTESTTTGKGSEGSNNPPMSVQNTPPEPVKIASGEAKPLPLDHEKPVKAKPEVVNNAPPASSTTGGGGGHPWVQVGGVAPDKPLDSAVLSRLKQFSAMNRLKKIAIRVIAENMSEEEIAGLKEMFRMIDADNSGQITLEELKKGLERVGSVLKDSEITWLMQAADIDNSGTIDYGEFIAAMLHLNKVQKEDHLFAAFNYFDKDGSGYITKDELQQACQQFGLQEDHLDDIIREADKDNDGRIDYSEFVAMMQDTDFGKKGI</sequence>
<evidence type="ECO:0000256" key="8">
    <source>
        <dbReference type="ARBA" id="ARBA00022741"/>
    </source>
</evidence>
<evidence type="ECO:0000256" key="5">
    <source>
        <dbReference type="ARBA" id="ARBA00022679"/>
    </source>
</evidence>
<evidence type="ECO:0000256" key="3">
    <source>
        <dbReference type="ARBA" id="ARBA00022527"/>
    </source>
</evidence>
<feature type="compositionally biased region" description="Low complexity" evidence="14">
    <location>
        <begin position="53"/>
        <end position="66"/>
    </location>
</feature>
<evidence type="ECO:0000313" key="16">
    <source>
        <dbReference type="EMBL" id="GAU44475.1"/>
    </source>
</evidence>
<dbReference type="PROSITE" id="PS00018">
    <property type="entry name" value="EF_HAND_1"/>
    <property type="match status" value="4"/>
</dbReference>
<feature type="compositionally biased region" description="Basic and acidic residues" evidence="14">
    <location>
        <begin position="92"/>
        <end position="103"/>
    </location>
</feature>
<evidence type="ECO:0000313" key="17">
    <source>
        <dbReference type="Proteomes" id="UP000242715"/>
    </source>
</evidence>
<feature type="domain" description="EF-hand" evidence="15">
    <location>
        <begin position="240"/>
        <end position="275"/>
    </location>
</feature>
<dbReference type="InterPro" id="IPR018247">
    <property type="entry name" value="EF_Hand_1_Ca_BS"/>
</dbReference>
<keyword evidence="10" id="KW-0106">Calcium</keyword>
<dbReference type="GO" id="GO:0005509">
    <property type="term" value="F:calcium ion binding"/>
    <property type="evidence" value="ECO:0007669"/>
    <property type="project" value="InterPro"/>
</dbReference>
<dbReference type="PROSITE" id="PS50222">
    <property type="entry name" value="EF_HAND_2"/>
    <property type="match status" value="4"/>
</dbReference>
<dbReference type="InterPro" id="IPR002048">
    <property type="entry name" value="EF_hand_dom"/>
</dbReference>
<dbReference type="InterPro" id="IPR011992">
    <property type="entry name" value="EF-hand-dom_pair"/>
</dbReference>
<keyword evidence="9" id="KW-0418">Kinase</keyword>
<evidence type="ECO:0000256" key="14">
    <source>
        <dbReference type="SAM" id="MobiDB-lite"/>
    </source>
</evidence>
<evidence type="ECO:0000256" key="2">
    <source>
        <dbReference type="ARBA" id="ARBA00012513"/>
    </source>
</evidence>
<dbReference type="Proteomes" id="UP000242715">
    <property type="component" value="Unassembled WGS sequence"/>
</dbReference>
<dbReference type="InterPro" id="IPR050205">
    <property type="entry name" value="CDPK_Ser/Thr_kinases"/>
</dbReference>
<dbReference type="FunFam" id="1.10.238.10:FF:000015">
    <property type="entry name" value="Calcium-dependent protein kinase 1"/>
    <property type="match status" value="1"/>
</dbReference>
<dbReference type="Pfam" id="PF13499">
    <property type="entry name" value="EF-hand_7"/>
    <property type="match status" value="2"/>
</dbReference>